<dbReference type="InterPro" id="IPR000878">
    <property type="entry name" value="4pyrrol_Mease"/>
</dbReference>
<evidence type="ECO:0000256" key="6">
    <source>
        <dbReference type="SAM" id="MobiDB-lite"/>
    </source>
</evidence>
<evidence type="ECO:0000256" key="1">
    <source>
        <dbReference type="ARBA" id="ARBA00004953"/>
    </source>
</evidence>
<proteinExistence type="predicted"/>
<evidence type="ECO:0000256" key="5">
    <source>
        <dbReference type="ARBA" id="ARBA00022691"/>
    </source>
</evidence>
<dbReference type="PANTHER" id="PTHR43467">
    <property type="entry name" value="COBALT-PRECORRIN-2 C(20)-METHYLTRANSFERASE"/>
    <property type="match status" value="1"/>
</dbReference>
<keyword evidence="5" id="KW-0949">S-adenosyl-L-methionine</keyword>
<dbReference type="InterPro" id="IPR014777">
    <property type="entry name" value="4pyrrole_Mease_sub1"/>
</dbReference>
<keyword evidence="3 8" id="KW-0489">Methyltransferase</keyword>
<dbReference type="PIRSF" id="PIRSF036525">
    <property type="entry name" value="CobF"/>
    <property type="match status" value="1"/>
</dbReference>
<evidence type="ECO:0000256" key="3">
    <source>
        <dbReference type="ARBA" id="ARBA00022603"/>
    </source>
</evidence>
<dbReference type="AlphaFoldDB" id="A0A5J6V633"/>
<dbReference type="NCBIfam" id="TIGR02434">
    <property type="entry name" value="CobF"/>
    <property type="match status" value="1"/>
</dbReference>
<reference evidence="8 9" key="1">
    <citation type="submission" date="2019-09" db="EMBL/GenBank/DDBJ databases">
        <title>Serinicoccus pratensis sp. nov., isolated from meadow soil.</title>
        <authorList>
            <person name="Zhang W."/>
        </authorList>
    </citation>
    <scope>NUCLEOTIDE SEQUENCE [LARGE SCALE GENOMIC DNA]</scope>
    <source>
        <strain evidence="8 9">W204</strain>
    </source>
</reference>
<evidence type="ECO:0000313" key="9">
    <source>
        <dbReference type="Proteomes" id="UP000326546"/>
    </source>
</evidence>
<organism evidence="8 9">
    <name type="scientific">Ornithinimicrobium pratense</name>
    <dbReference type="NCBI Taxonomy" id="2593973"/>
    <lineage>
        <taxon>Bacteria</taxon>
        <taxon>Bacillati</taxon>
        <taxon>Actinomycetota</taxon>
        <taxon>Actinomycetes</taxon>
        <taxon>Micrococcales</taxon>
        <taxon>Ornithinimicrobiaceae</taxon>
        <taxon>Ornithinimicrobium</taxon>
    </lineage>
</organism>
<keyword evidence="9" id="KW-1185">Reference proteome</keyword>
<dbReference type="GO" id="GO:0043819">
    <property type="term" value="F:precorrin-6A synthase (deacetylating) activity"/>
    <property type="evidence" value="ECO:0007669"/>
    <property type="project" value="UniProtKB-EC"/>
</dbReference>
<evidence type="ECO:0000256" key="2">
    <source>
        <dbReference type="ARBA" id="ARBA00022573"/>
    </source>
</evidence>
<dbReference type="RefSeq" id="WP_158061844.1">
    <property type="nucleotide sequence ID" value="NZ_CP044427.1"/>
</dbReference>
<evidence type="ECO:0000313" key="8">
    <source>
        <dbReference type="EMBL" id="QFG69470.1"/>
    </source>
</evidence>
<dbReference type="Pfam" id="PF00590">
    <property type="entry name" value="TP_methylase"/>
    <property type="match status" value="1"/>
</dbReference>
<dbReference type="CDD" id="cd11643">
    <property type="entry name" value="Precorrin-6A-synthase"/>
    <property type="match status" value="1"/>
</dbReference>
<dbReference type="OrthoDB" id="9787471at2"/>
<dbReference type="InterPro" id="IPR035996">
    <property type="entry name" value="4pyrrol_Methylase_sf"/>
</dbReference>
<gene>
    <name evidence="8" type="ORF">FY030_12820</name>
</gene>
<evidence type="ECO:0000256" key="4">
    <source>
        <dbReference type="ARBA" id="ARBA00022679"/>
    </source>
</evidence>
<dbReference type="GO" id="GO:0032259">
    <property type="term" value="P:methylation"/>
    <property type="evidence" value="ECO:0007669"/>
    <property type="project" value="UniProtKB-KW"/>
</dbReference>
<dbReference type="KEGG" id="serw:FY030_12820"/>
<dbReference type="GO" id="GO:0009236">
    <property type="term" value="P:cobalamin biosynthetic process"/>
    <property type="evidence" value="ECO:0007669"/>
    <property type="project" value="UniProtKB-KW"/>
</dbReference>
<evidence type="ECO:0000259" key="7">
    <source>
        <dbReference type="Pfam" id="PF00590"/>
    </source>
</evidence>
<keyword evidence="4 8" id="KW-0808">Transferase</keyword>
<dbReference type="SUPFAM" id="SSF53790">
    <property type="entry name" value="Tetrapyrrole methylase"/>
    <property type="match status" value="1"/>
</dbReference>
<name>A0A5J6V633_9MICO</name>
<feature type="domain" description="Tetrapyrrole methylase" evidence="7">
    <location>
        <begin position="8"/>
        <end position="236"/>
    </location>
</feature>
<dbReference type="EC" id="2.1.1.152" evidence="8"/>
<dbReference type="Proteomes" id="UP000326546">
    <property type="component" value="Chromosome"/>
</dbReference>
<dbReference type="PANTHER" id="PTHR43467:SF1">
    <property type="entry name" value="PRECORRIN-6A SYNTHASE [DEACETYLATING]"/>
    <property type="match status" value="1"/>
</dbReference>
<dbReference type="EMBL" id="CP044427">
    <property type="protein sequence ID" value="QFG69470.1"/>
    <property type="molecule type" value="Genomic_DNA"/>
</dbReference>
<comment type="pathway">
    <text evidence="1">Cofactor biosynthesis; adenosylcobalamin biosynthesis.</text>
</comment>
<accession>A0A5J6V633</accession>
<dbReference type="InterPro" id="IPR014776">
    <property type="entry name" value="4pyrrole_Mease_sub2"/>
</dbReference>
<feature type="region of interest" description="Disordered" evidence="6">
    <location>
        <begin position="64"/>
        <end position="85"/>
    </location>
</feature>
<dbReference type="Gene3D" id="3.30.950.10">
    <property type="entry name" value="Methyltransferase, Cobalt-precorrin-4 Transmethylase, Domain 2"/>
    <property type="match status" value="1"/>
</dbReference>
<keyword evidence="2" id="KW-0169">Cobalamin biosynthesis</keyword>
<dbReference type="InterPro" id="IPR012797">
    <property type="entry name" value="CobF"/>
</dbReference>
<protein>
    <submittedName>
        <fullName evidence="8">Precorrin-6A synthase (Deacetylating)</fullName>
        <ecNumber evidence="8">2.1.1.152</ecNumber>
    </submittedName>
</protein>
<dbReference type="Gene3D" id="3.40.1010.10">
    <property type="entry name" value="Cobalt-precorrin-4 Transmethylase, Domain 1"/>
    <property type="match status" value="1"/>
</dbReference>
<sequence>MTDVRQIRVIGVGVGGPGQLTLDAVAALKELDVVLVADKGEGLAQLVDARRALLETHRPAPGGGTAVRVVQVPDPRRGPDPQETASYLEGVRSWHEARVDAYAATLDSLEPHLVVGFLVWGDPALYDSILRVVRALGERTPVAVRTVPGVTALSALAAAHDEVLHAIGEPVHVTTGRRLVREWRPGLGTVVVMLDGQLRCRDLLAARPETADLELLWGACLGLPQQRLARGRLGDVLDDVAAARAQLREEHGWVMDVYALRPAPARSAAPPAAPASTTGEVAP</sequence>